<evidence type="ECO:0000313" key="8">
    <source>
        <dbReference type="Proteomes" id="UP000248326"/>
    </source>
</evidence>
<comment type="cofactor">
    <cofactor evidence="5">
        <name>FAD</name>
        <dbReference type="ChEBI" id="CHEBI:57692"/>
    </cofactor>
    <text evidence="5">Binds 1 FAD per subunit.</text>
</comment>
<feature type="binding site" evidence="5">
    <location>
        <position position="48"/>
    </location>
    <ligand>
        <name>FAD</name>
        <dbReference type="ChEBI" id="CHEBI:57692"/>
    </ligand>
</feature>
<sequence>MSNPHSDVLIVGGGPVGLYAAFYVALRGLTVRIVEARPELGGQLAALYPEKFVYDAPGFPAVRAADLVEKLVKQLSRFDPAVELQSVATKLERSEGAWTVTTNVASYTASAVILSAGIGALRPRNDEVPTDVTSLAGKRVLVFGGVPQAATLALALHDAGAHVLLGHRRALFRGTPEQLAALSKLDVRAPSDLADLGAFDATFVLNGYLPDLSPLSSWNLAWTGEYVVADASGATNLPGVFVAGDLSSNGGDLKLLAAGFAQGGVAANHAVHFVRPDLNVKPGHSSDKKLPDFKR</sequence>
<feature type="binding site" evidence="5">
    <location>
        <position position="286"/>
    </location>
    <ligand>
        <name>FAD</name>
        <dbReference type="ChEBI" id="CHEBI:57692"/>
    </ligand>
</feature>
<dbReference type="InterPro" id="IPR023753">
    <property type="entry name" value="FAD/NAD-binding_dom"/>
</dbReference>
<dbReference type="PANTHER" id="PTHR48105">
    <property type="entry name" value="THIOREDOXIN REDUCTASE 1-RELATED-RELATED"/>
    <property type="match status" value="1"/>
</dbReference>
<protein>
    <recommendedName>
        <fullName evidence="5">Ferredoxin--NADP reductase</fullName>
        <shortName evidence="5">FNR</shortName>
        <shortName evidence="5">Fd-NADP(+) reductase</shortName>
        <ecNumber evidence="5">1.18.1.2</ecNumber>
    </recommendedName>
</protein>
<dbReference type="Gene3D" id="3.50.50.60">
    <property type="entry name" value="FAD/NAD(P)-binding domain"/>
    <property type="match status" value="2"/>
</dbReference>
<keyword evidence="4 5" id="KW-0560">Oxidoreductase</keyword>
<dbReference type="SUPFAM" id="SSF51905">
    <property type="entry name" value="FAD/NAD(P)-binding domain"/>
    <property type="match status" value="1"/>
</dbReference>
<evidence type="ECO:0000256" key="3">
    <source>
        <dbReference type="ARBA" id="ARBA00022857"/>
    </source>
</evidence>
<comment type="similarity">
    <text evidence="5">Belongs to the ferredoxin--NADP reductase type 2 family.</text>
</comment>
<feature type="binding site" evidence="5">
    <location>
        <position position="245"/>
    </location>
    <ligand>
        <name>FAD</name>
        <dbReference type="ChEBI" id="CHEBI:57692"/>
    </ligand>
</feature>
<organism evidence="7 8">
    <name type="scientific">Deinococcus yavapaiensis KR-236</name>
    <dbReference type="NCBI Taxonomy" id="694435"/>
    <lineage>
        <taxon>Bacteria</taxon>
        <taxon>Thermotogati</taxon>
        <taxon>Deinococcota</taxon>
        <taxon>Deinococci</taxon>
        <taxon>Deinococcales</taxon>
        <taxon>Deinococcaceae</taxon>
        <taxon>Deinococcus</taxon>
    </lineage>
</organism>
<evidence type="ECO:0000256" key="2">
    <source>
        <dbReference type="ARBA" id="ARBA00022827"/>
    </source>
</evidence>
<evidence type="ECO:0000256" key="4">
    <source>
        <dbReference type="ARBA" id="ARBA00023002"/>
    </source>
</evidence>
<comment type="caution">
    <text evidence="7">The sequence shown here is derived from an EMBL/GenBank/DDBJ whole genome shotgun (WGS) entry which is preliminary data.</text>
</comment>
<dbReference type="GO" id="GO:0004324">
    <property type="term" value="F:ferredoxin-NADP+ reductase activity"/>
    <property type="evidence" value="ECO:0007669"/>
    <property type="project" value="UniProtKB-UniRule"/>
</dbReference>
<feature type="domain" description="FAD/NAD(P)-binding" evidence="6">
    <location>
        <begin position="7"/>
        <end position="181"/>
    </location>
</feature>
<comment type="catalytic activity">
    <reaction evidence="5">
        <text>2 reduced [2Fe-2S]-[ferredoxin] + NADP(+) + H(+) = 2 oxidized [2Fe-2S]-[ferredoxin] + NADPH</text>
        <dbReference type="Rhea" id="RHEA:20125"/>
        <dbReference type="Rhea" id="RHEA-COMP:10000"/>
        <dbReference type="Rhea" id="RHEA-COMP:10001"/>
        <dbReference type="ChEBI" id="CHEBI:15378"/>
        <dbReference type="ChEBI" id="CHEBI:33737"/>
        <dbReference type="ChEBI" id="CHEBI:33738"/>
        <dbReference type="ChEBI" id="CHEBI:57783"/>
        <dbReference type="ChEBI" id="CHEBI:58349"/>
        <dbReference type="EC" id="1.18.1.2"/>
    </reaction>
</comment>
<keyword evidence="2 5" id="KW-0274">FAD</keyword>
<dbReference type="Proteomes" id="UP000248326">
    <property type="component" value="Unassembled WGS sequence"/>
</dbReference>
<dbReference type="Pfam" id="PF07992">
    <property type="entry name" value="Pyr_redox_2"/>
    <property type="match status" value="1"/>
</dbReference>
<dbReference type="PRINTS" id="PR00368">
    <property type="entry name" value="FADPNR"/>
</dbReference>
<dbReference type="EMBL" id="QJSX01000021">
    <property type="protein sequence ID" value="PYE49887.1"/>
    <property type="molecule type" value="Genomic_DNA"/>
</dbReference>
<evidence type="ECO:0000313" key="7">
    <source>
        <dbReference type="EMBL" id="PYE49887.1"/>
    </source>
</evidence>
<dbReference type="GO" id="GO:0050660">
    <property type="term" value="F:flavin adenine dinucleotide binding"/>
    <property type="evidence" value="ECO:0007669"/>
    <property type="project" value="UniProtKB-UniRule"/>
</dbReference>
<keyword evidence="3 5" id="KW-0521">NADP</keyword>
<feature type="binding site" evidence="5">
    <location>
        <position position="35"/>
    </location>
    <ligand>
        <name>FAD</name>
        <dbReference type="ChEBI" id="CHEBI:57692"/>
    </ligand>
</feature>
<evidence type="ECO:0000256" key="1">
    <source>
        <dbReference type="ARBA" id="ARBA00022630"/>
    </source>
</evidence>
<dbReference type="GO" id="GO:0050661">
    <property type="term" value="F:NADP binding"/>
    <property type="evidence" value="ECO:0007669"/>
    <property type="project" value="UniProtKB-UniRule"/>
</dbReference>
<gene>
    <name evidence="7" type="ORF">DES52_12117</name>
</gene>
<dbReference type="InterPro" id="IPR036188">
    <property type="entry name" value="FAD/NAD-bd_sf"/>
</dbReference>
<evidence type="ECO:0000259" key="6">
    <source>
        <dbReference type="Pfam" id="PF07992"/>
    </source>
</evidence>
<evidence type="ECO:0000256" key="5">
    <source>
        <dbReference type="HAMAP-Rule" id="MF_01685"/>
    </source>
</evidence>
<dbReference type="HAMAP" id="MF_01685">
    <property type="entry name" value="FENR2"/>
    <property type="match status" value="1"/>
</dbReference>
<dbReference type="AlphaFoldDB" id="A0A318SCT6"/>
<dbReference type="InterPro" id="IPR050097">
    <property type="entry name" value="Ferredoxin-NADP_redctase_2"/>
</dbReference>
<proteinExistence type="inferred from homology"/>
<dbReference type="EC" id="1.18.1.2" evidence="5"/>
<dbReference type="InterPro" id="IPR022890">
    <property type="entry name" value="Fd--NADP_Rdtase_type_2"/>
</dbReference>
<dbReference type="RefSeq" id="WP_245901175.1">
    <property type="nucleotide sequence ID" value="NZ_QJSX01000021.1"/>
</dbReference>
<feature type="binding site" evidence="5">
    <location>
        <position position="121"/>
    </location>
    <ligand>
        <name>FAD</name>
        <dbReference type="ChEBI" id="CHEBI:57692"/>
    </ligand>
</feature>
<feature type="binding site" evidence="5">
    <location>
        <position position="88"/>
    </location>
    <ligand>
        <name>FAD</name>
        <dbReference type="ChEBI" id="CHEBI:57692"/>
    </ligand>
</feature>
<comment type="subunit">
    <text evidence="5">Homodimer.</text>
</comment>
<accession>A0A318SCT6</accession>
<name>A0A318SCT6_9DEIO</name>
<dbReference type="PRINTS" id="PR00469">
    <property type="entry name" value="PNDRDTASEII"/>
</dbReference>
<keyword evidence="8" id="KW-1185">Reference proteome</keyword>
<reference evidence="7 8" key="1">
    <citation type="submission" date="2018-06" db="EMBL/GenBank/DDBJ databases">
        <title>Genomic Encyclopedia of Type Strains, Phase IV (KMG-IV): sequencing the most valuable type-strain genomes for metagenomic binning, comparative biology and taxonomic classification.</title>
        <authorList>
            <person name="Goeker M."/>
        </authorList>
    </citation>
    <scope>NUCLEOTIDE SEQUENCE [LARGE SCALE GENOMIC DNA]</scope>
    <source>
        <strain evidence="7 8">DSM 18048</strain>
    </source>
</reference>
<feature type="binding site" evidence="5">
    <location>
        <position position="43"/>
    </location>
    <ligand>
        <name>FAD</name>
        <dbReference type="ChEBI" id="CHEBI:57692"/>
    </ligand>
</feature>
<keyword evidence="1 5" id="KW-0285">Flavoprotein</keyword>
<comment type="caution">
    <text evidence="5">Lacks conserved residue(s) required for the propagation of feature annotation.</text>
</comment>